<dbReference type="AlphaFoldDB" id="A0A409XQ00"/>
<accession>A0A409XQ00</accession>
<protein>
    <submittedName>
        <fullName evidence="1">Uncharacterized protein</fullName>
    </submittedName>
</protein>
<evidence type="ECO:0000313" key="1">
    <source>
        <dbReference type="EMBL" id="PPQ92800.1"/>
    </source>
</evidence>
<proteinExistence type="predicted"/>
<feature type="non-terminal residue" evidence="1">
    <location>
        <position position="59"/>
    </location>
</feature>
<organism evidence="1 2">
    <name type="scientific">Psilocybe cyanescens</name>
    <dbReference type="NCBI Taxonomy" id="93625"/>
    <lineage>
        <taxon>Eukaryota</taxon>
        <taxon>Fungi</taxon>
        <taxon>Dikarya</taxon>
        <taxon>Basidiomycota</taxon>
        <taxon>Agaricomycotina</taxon>
        <taxon>Agaricomycetes</taxon>
        <taxon>Agaricomycetidae</taxon>
        <taxon>Agaricales</taxon>
        <taxon>Agaricineae</taxon>
        <taxon>Strophariaceae</taxon>
        <taxon>Psilocybe</taxon>
    </lineage>
</organism>
<name>A0A409XQ00_PSICY</name>
<comment type="caution">
    <text evidence="1">The sequence shown here is derived from an EMBL/GenBank/DDBJ whole genome shotgun (WGS) entry which is preliminary data.</text>
</comment>
<reference evidence="1 2" key="1">
    <citation type="journal article" date="2018" name="Evol. Lett.">
        <title>Horizontal gene cluster transfer increased hallucinogenic mushroom diversity.</title>
        <authorList>
            <person name="Reynolds H.T."/>
            <person name="Vijayakumar V."/>
            <person name="Gluck-Thaler E."/>
            <person name="Korotkin H.B."/>
            <person name="Matheny P.B."/>
            <person name="Slot J.C."/>
        </authorList>
    </citation>
    <scope>NUCLEOTIDE SEQUENCE [LARGE SCALE GENOMIC DNA]</scope>
    <source>
        <strain evidence="1 2">2631</strain>
    </source>
</reference>
<gene>
    <name evidence="1" type="ORF">CVT25_004207</name>
</gene>
<dbReference type="InParanoid" id="A0A409XQ00"/>
<keyword evidence="2" id="KW-1185">Reference proteome</keyword>
<evidence type="ECO:0000313" key="2">
    <source>
        <dbReference type="Proteomes" id="UP000283269"/>
    </source>
</evidence>
<sequence>MSLLTLIITVVNAHTDCVLEFLILFHNQHAYQIRHHFHCCSHPPRLREPHVIQLRKREL</sequence>
<dbReference type="EMBL" id="NHYD01000968">
    <property type="protein sequence ID" value="PPQ92800.1"/>
    <property type="molecule type" value="Genomic_DNA"/>
</dbReference>
<dbReference type="Proteomes" id="UP000283269">
    <property type="component" value="Unassembled WGS sequence"/>
</dbReference>